<accession>A0ABD5SH33</accession>
<dbReference type="EMBL" id="JBHSWV010000022">
    <property type="protein sequence ID" value="MFC6763820.1"/>
    <property type="molecule type" value="Genomic_DNA"/>
</dbReference>
<dbReference type="Pfam" id="PF13376">
    <property type="entry name" value="OmdA"/>
    <property type="match status" value="1"/>
</dbReference>
<dbReference type="RefSeq" id="WP_273736918.1">
    <property type="nucleotide sequence ID" value="NZ_JAQIVI010000022.1"/>
</dbReference>
<reference evidence="1 2" key="1">
    <citation type="journal article" date="2019" name="Int. J. Syst. Evol. Microbiol.">
        <title>The Global Catalogue of Microorganisms (GCM) 10K type strain sequencing project: providing services to taxonomists for standard genome sequencing and annotation.</title>
        <authorList>
            <consortium name="The Broad Institute Genomics Platform"/>
            <consortium name="The Broad Institute Genome Sequencing Center for Infectious Disease"/>
            <person name="Wu L."/>
            <person name="Ma J."/>
        </authorList>
    </citation>
    <scope>NUCLEOTIDE SEQUENCE [LARGE SCALE GENOMIC DNA]</scope>
    <source>
        <strain evidence="1 2">LMG 29247</strain>
    </source>
</reference>
<protein>
    <submittedName>
        <fullName evidence="1">YdeI family protein</fullName>
    </submittedName>
</protein>
<keyword evidence="2" id="KW-1185">Reference proteome</keyword>
<evidence type="ECO:0000313" key="1">
    <source>
        <dbReference type="EMBL" id="MFC6763820.1"/>
    </source>
</evidence>
<evidence type="ECO:0000313" key="2">
    <source>
        <dbReference type="Proteomes" id="UP001596383"/>
    </source>
</evidence>
<dbReference type="AlphaFoldDB" id="A0ABD5SH33"/>
<proteinExistence type="predicted"/>
<sequence>MNEMEPTFFTSMDAFRSWLEENHDTTEELWVGYYKKDAEETGISYGESVEQAICFGWIDGLINGIDDETYKRRFTPRNPDSKWSKANRERALTMIETGQMTPAGMELVEAAKASGEWNEAYRLGDDHEIPDELEAALNENEDAWENFQNFSNSDQHAFIAAVEDAKTAETKERRIERTVELAAQNLTVYDENNKRRL</sequence>
<organism evidence="1 2">
    <name type="scientific">Natrinema soli</name>
    <dbReference type="NCBI Taxonomy" id="1930624"/>
    <lineage>
        <taxon>Archaea</taxon>
        <taxon>Methanobacteriati</taxon>
        <taxon>Methanobacteriota</taxon>
        <taxon>Stenosarchaea group</taxon>
        <taxon>Halobacteria</taxon>
        <taxon>Halobacteriales</taxon>
        <taxon>Natrialbaceae</taxon>
        <taxon>Natrinema</taxon>
    </lineage>
</organism>
<comment type="caution">
    <text evidence="1">The sequence shown here is derived from an EMBL/GenBank/DDBJ whole genome shotgun (WGS) entry which is preliminary data.</text>
</comment>
<gene>
    <name evidence="1" type="ORF">ACFQE6_01690</name>
</gene>
<name>A0ABD5SH33_9EURY</name>
<dbReference type="Proteomes" id="UP001596383">
    <property type="component" value="Unassembled WGS sequence"/>
</dbReference>